<organism evidence="1 2">
    <name type="scientific">Penicilliopsis zonata CBS 506.65</name>
    <dbReference type="NCBI Taxonomy" id="1073090"/>
    <lineage>
        <taxon>Eukaryota</taxon>
        <taxon>Fungi</taxon>
        <taxon>Dikarya</taxon>
        <taxon>Ascomycota</taxon>
        <taxon>Pezizomycotina</taxon>
        <taxon>Eurotiomycetes</taxon>
        <taxon>Eurotiomycetidae</taxon>
        <taxon>Eurotiales</taxon>
        <taxon>Aspergillaceae</taxon>
        <taxon>Penicilliopsis</taxon>
    </lineage>
</organism>
<dbReference type="RefSeq" id="XP_022579282.1">
    <property type="nucleotide sequence ID" value="XM_022723656.1"/>
</dbReference>
<reference evidence="2" key="1">
    <citation type="journal article" date="2017" name="Genome Biol.">
        <title>Comparative genomics reveals high biological diversity and specific adaptations in the industrially and medically important fungal genus Aspergillus.</title>
        <authorList>
            <person name="de Vries R.P."/>
            <person name="Riley R."/>
            <person name="Wiebenga A."/>
            <person name="Aguilar-Osorio G."/>
            <person name="Amillis S."/>
            <person name="Uchima C.A."/>
            <person name="Anderluh G."/>
            <person name="Asadollahi M."/>
            <person name="Askin M."/>
            <person name="Barry K."/>
            <person name="Battaglia E."/>
            <person name="Bayram O."/>
            <person name="Benocci T."/>
            <person name="Braus-Stromeyer S.A."/>
            <person name="Caldana C."/>
            <person name="Canovas D."/>
            <person name="Cerqueira G.C."/>
            <person name="Chen F."/>
            <person name="Chen W."/>
            <person name="Choi C."/>
            <person name="Clum A."/>
            <person name="Dos Santos R.A."/>
            <person name="Damasio A.R."/>
            <person name="Diallinas G."/>
            <person name="Emri T."/>
            <person name="Fekete E."/>
            <person name="Flipphi M."/>
            <person name="Freyberg S."/>
            <person name="Gallo A."/>
            <person name="Gournas C."/>
            <person name="Habgood R."/>
            <person name="Hainaut M."/>
            <person name="Harispe M.L."/>
            <person name="Henrissat B."/>
            <person name="Hilden K.S."/>
            <person name="Hope R."/>
            <person name="Hossain A."/>
            <person name="Karabika E."/>
            <person name="Karaffa L."/>
            <person name="Karanyi Z."/>
            <person name="Krasevec N."/>
            <person name="Kuo A."/>
            <person name="Kusch H."/>
            <person name="LaButti K."/>
            <person name="Lagendijk E.L."/>
            <person name="Lapidus A."/>
            <person name="Levasseur A."/>
            <person name="Lindquist E."/>
            <person name="Lipzen A."/>
            <person name="Logrieco A.F."/>
            <person name="MacCabe A."/>
            <person name="Maekelae M.R."/>
            <person name="Malavazi I."/>
            <person name="Melin P."/>
            <person name="Meyer V."/>
            <person name="Mielnichuk N."/>
            <person name="Miskei M."/>
            <person name="Molnar A.P."/>
            <person name="Mule G."/>
            <person name="Ngan C.Y."/>
            <person name="Orejas M."/>
            <person name="Orosz E."/>
            <person name="Ouedraogo J.P."/>
            <person name="Overkamp K.M."/>
            <person name="Park H.-S."/>
            <person name="Perrone G."/>
            <person name="Piumi F."/>
            <person name="Punt P.J."/>
            <person name="Ram A.F."/>
            <person name="Ramon A."/>
            <person name="Rauscher S."/>
            <person name="Record E."/>
            <person name="Riano-Pachon D.M."/>
            <person name="Robert V."/>
            <person name="Roehrig J."/>
            <person name="Ruller R."/>
            <person name="Salamov A."/>
            <person name="Salih N.S."/>
            <person name="Samson R.A."/>
            <person name="Sandor E."/>
            <person name="Sanguinetti M."/>
            <person name="Schuetze T."/>
            <person name="Sepcic K."/>
            <person name="Shelest E."/>
            <person name="Sherlock G."/>
            <person name="Sophianopoulou V."/>
            <person name="Squina F.M."/>
            <person name="Sun H."/>
            <person name="Susca A."/>
            <person name="Todd R.B."/>
            <person name="Tsang A."/>
            <person name="Unkles S.E."/>
            <person name="van de Wiele N."/>
            <person name="van Rossen-Uffink D."/>
            <person name="Oliveira J.V."/>
            <person name="Vesth T.C."/>
            <person name="Visser J."/>
            <person name="Yu J.-H."/>
            <person name="Zhou M."/>
            <person name="Andersen M.R."/>
            <person name="Archer D.B."/>
            <person name="Baker S.E."/>
            <person name="Benoit I."/>
            <person name="Brakhage A.A."/>
            <person name="Braus G.H."/>
            <person name="Fischer R."/>
            <person name="Frisvad J.C."/>
            <person name="Goldman G.H."/>
            <person name="Houbraken J."/>
            <person name="Oakley B."/>
            <person name="Pocsi I."/>
            <person name="Scazzocchio C."/>
            <person name="Seiboth B."/>
            <person name="vanKuyk P.A."/>
            <person name="Wortman J."/>
            <person name="Dyer P.S."/>
            <person name="Grigoriev I.V."/>
        </authorList>
    </citation>
    <scope>NUCLEOTIDE SEQUENCE [LARGE SCALE GENOMIC DNA]</scope>
    <source>
        <strain evidence="2">CBS 506.65</strain>
    </source>
</reference>
<dbReference type="AlphaFoldDB" id="A0A1L9SCB4"/>
<dbReference type="GeneID" id="34610121"/>
<keyword evidence="2" id="KW-1185">Reference proteome</keyword>
<dbReference type="VEuPathDB" id="FungiDB:ASPZODRAFT_134897"/>
<accession>A0A1L9SCB4</accession>
<gene>
    <name evidence="1" type="ORF">ASPZODRAFT_134897</name>
</gene>
<name>A0A1L9SCB4_9EURO</name>
<dbReference type="EMBL" id="KV878347">
    <property type="protein sequence ID" value="OJJ44772.1"/>
    <property type="molecule type" value="Genomic_DNA"/>
</dbReference>
<proteinExistence type="predicted"/>
<sequence length="151" mass="17593">MSLLVLDISSFVHSSRNRGYFTRPFCFKSAYSIKNKSTRLGYLSQHSRWSIFLIDLDLLNWESSYLIRIPREDFFLEYSTALLSRTLWRCPLSSSLHAVRLYRHNRASYNVTLHSRAVQSSTACSECLGPNENLRSYNRFPSRKKVDTVVA</sequence>
<evidence type="ECO:0000313" key="2">
    <source>
        <dbReference type="Proteomes" id="UP000184188"/>
    </source>
</evidence>
<evidence type="ECO:0000313" key="1">
    <source>
        <dbReference type="EMBL" id="OJJ44772.1"/>
    </source>
</evidence>
<dbReference type="Proteomes" id="UP000184188">
    <property type="component" value="Unassembled WGS sequence"/>
</dbReference>
<protein>
    <submittedName>
        <fullName evidence="1">Uncharacterized protein</fullName>
    </submittedName>
</protein>